<evidence type="ECO:0000259" key="10">
    <source>
        <dbReference type="Pfam" id="PF02882"/>
    </source>
</evidence>
<dbReference type="Pfam" id="PF00763">
    <property type="entry name" value="THF_DHG_CYH"/>
    <property type="match status" value="1"/>
</dbReference>
<evidence type="ECO:0000256" key="3">
    <source>
        <dbReference type="ARBA" id="ARBA00022755"/>
    </source>
</evidence>
<proteinExistence type="predicted"/>
<keyword evidence="6" id="KW-0560">Oxidoreductase</keyword>
<dbReference type="SUPFAM" id="SSF51735">
    <property type="entry name" value="NAD(P)-binding Rossmann-fold domains"/>
    <property type="match status" value="1"/>
</dbReference>
<dbReference type="Proteomes" id="UP001177295">
    <property type="component" value="Chromosome"/>
</dbReference>
<dbReference type="InterPro" id="IPR046346">
    <property type="entry name" value="Aminoacid_DH-like_N_sf"/>
</dbReference>
<dbReference type="InterPro" id="IPR020631">
    <property type="entry name" value="THF_DH/CycHdrlase_NAD-bd_dom"/>
</dbReference>
<dbReference type="Gene3D" id="3.40.50.720">
    <property type="entry name" value="NAD(P)-binding Rossmann-like Domain"/>
    <property type="match status" value="1"/>
</dbReference>
<evidence type="ECO:0000256" key="8">
    <source>
        <dbReference type="ARBA" id="ARBA00023268"/>
    </source>
</evidence>
<dbReference type="Pfam" id="PF02882">
    <property type="entry name" value="THF_DHG_CYH_C"/>
    <property type="match status" value="1"/>
</dbReference>
<dbReference type="InterPro" id="IPR020630">
    <property type="entry name" value="THF_DH/CycHdrlase_cat_dom"/>
</dbReference>
<dbReference type="Gene3D" id="3.40.50.10860">
    <property type="entry name" value="Leucine Dehydrogenase, chain A, domain 1"/>
    <property type="match status" value="1"/>
</dbReference>
<evidence type="ECO:0000313" key="11">
    <source>
        <dbReference type="EMBL" id="WIO46289.1"/>
    </source>
</evidence>
<dbReference type="SUPFAM" id="SSF53223">
    <property type="entry name" value="Aminoacid dehydrogenase-like, N-terminal domain"/>
    <property type="match status" value="1"/>
</dbReference>
<feature type="domain" description="Tetrahydrofolate dehydrogenase/cyclohydrolase catalytic" evidence="9">
    <location>
        <begin position="5"/>
        <end position="117"/>
    </location>
</feature>
<keyword evidence="2" id="KW-0554">One-carbon metabolism</keyword>
<keyword evidence="8" id="KW-0511">Multifunctional enzyme</keyword>
<feature type="domain" description="Tetrahydrofolate dehydrogenase/cyclohydrolase NAD(P)-binding" evidence="10">
    <location>
        <begin position="128"/>
        <end position="264"/>
    </location>
</feature>
<dbReference type="InterPro" id="IPR000672">
    <property type="entry name" value="THF_DH/CycHdrlase"/>
</dbReference>
<keyword evidence="3" id="KW-0658">Purine biosynthesis</keyword>
<evidence type="ECO:0000256" key="6">
    <source>
        <dbReference type="ARBA" id="ARBA00023002"/>
    </source>
</evidence>
<comment type="pathway">
    <text evidence="1">One-carbon metabolism; tetrahydrofolate interconversion.</text>
</comment>
<keyword evidence="7" id="KW-0486">Methionine biosynthesis</keyword>
<name>A0ABY8WVM7_9BACT</name>
<dbReference type="PANTHER" id="PTHR48099">
    <property type="entry name" value="C-1-TETRAHYDROFOLATE SYNTHASE, CYTOPLASMIC-RELATED"/>
    <property type="match status" value="1"/>
</dbReference>
<evidence type="ECO:0000313" key="12">
    <source>
        <dbReference type="Proteomes" id="UP001177295"/>
    </source>
</evidence>
<sequence length="270" mass="29288">MTRELNGRELQQFIKVRQLRQVRNLRQEHGIAPKLLIVMSKTASDVIAAYVRMKQRYARDILIDVEIAAVEQSDMISIVQQANDDASIQGIIVQLPLDDPVGTSEICNAIAPEKDVDGLGEHAIFPSATAQAIDWLLAGYGVDLASKVIAIVGRGKLVGAPLAKLWGERGLNITVFDDQTPLCDMQRFDVIVTATGVPRLITSDMVKSGAVVVDAGTASEHGKLIGDVDDSVRAMPHVTMTPKKGGVGPLTYTVLFDHLIEICLKRADKL</sequence>
<organism evidence="11 12">
    <name type="scientific">Candidatus Southlakia epibionticum</name>
    <dbReference type="NCBI Taxonomy" id="3043284"/>
    <lineage>
        <taxon>Bacteria</taxon>
        <taxon>Candidatus Saccharimonadota</taxon>
        <taxon>Candidatus Saccharimonadia</taxon>
        <taxon>Candidatus Saccharimonadales</taxon>
        <taxon>Candidatus Saccharimonadaceae</taxon>
        <taxon>Candidatus Southlakia</taxon>
    </lineage>
</organism>
<reference evidence="11 12" key="1">
    <citation type="journal article" date="2023" name="Cell">
        <title>Genetic manipulation of Patescibacteria provides mechanistic insights into microbial dark matter and the epibiotic lifestyle.</title>
        <authorList>
            <person name="Wang Y."/>
            <person name="Gallagher L.A."/>
            <person name="Andrade P.A."/>
            <person name="Liu A."/>
            <person name="Humphreys I.R."/>
            <person name="Turkarslan S."/>
            <person name="Cutler K.J."/>
            <person name="Arrieta-Ortiz M.L."/>
            <person name="Li Y."/>
            <person name="Radey M.C."/>
            <person name="McLean J.S."/>
            <person name="Cong Q."/>
            <person name="Baker D."/>
            <person name="Baliga N.S."/>
            <person name="Peterson S.B."/>
            <person name="Mougous J.D."/>
        </authorList>
    </citation>
    <scope>NUCLEOTIDE SEQUENCE [LARGE SCALE GENOMIC DNA]</scope>
    <source>
        <strain evidence="11 12">ML1</strain>
    </source>
</reference>
<evidence type="ECO:0000256" key="7">
    <source>
        <dbReference type="ARBA" id="ARBA00023167"/>
    </source>
</evidence>
<evidence type="ECO:0000256" key="2">
    <source>
        <dbReference type="ARBA" id="ARBA00022563"/>
    </source>
</evidence>
<dbReference type="PRINTS" id="PR00085">
    <property type="entry name" value="THFDHDRGNASE"/>
</dbReference>
<evidence type="ECO:0000256" key="5">
    <source>
        <dbReference type="ARBA" id="ARBA00022857"/>
    </source>
</evidence>
<protein>
    <submittedName>
        <fullName evidence="11">Bifunctional 5,10-methylenetetrahydrofolate dehydrogenase/5,10-methenyltetrahydrofolate cyclohydrolase</fullName>
    </submittedName>
</protein>
<dbReference type="RefSeq" id="WP_376753824.1">
    <property type="nucleotide sequence ID" value="NZ_CP124550.1"/>
</dbReference>
<evidence type="ECO:0000256" key="4">
    <source>
        <dbReference type="ARBA" id="ARBA00022801"/>
    </source>
</evidence>
<evidence type="ECO:0000259" key="9">
    <source>
        <dbReference type="Pfam" id="PF00763"/>
    </source>
</evidence>
<dbReference type="PANTHER" id="PTHR48099:SF5">
    <property type="entry name" value="C-1-TETRAHYDROFOLATE SYNTHASE, CYTOPLASMIC"/>
    <property type="match status" value="1"/>
</dbReference>
<keyword evidence="7" id="KW-0028">Amino-acid biosynthesis</keyword>
<keyword evidence="4" id="KW-0378">Hydrolase</keyword>
<dbReference type="EMBL" id="CP124550">
    <property type="protein sequence ID" value="WIO46289.1"/>
    <property type="molecule type" value="Genomic_DNA"/>
</dbReference>
<gene>
    <name evidence="11" type="ORF">SEML1_0681</name>
</gene>
<keyword evidence="12" id="KW-1185">Reference proteome</keyword>
<keyword evidence="5" id="KW-0521">NADP</keyword>
<dbReference type="InterPro" id="IPR036291">
    <property type="entry name" value="NAD(P)-bd_dom_sf"/>
</dbReference>
<accession>A0ABY8WVM7</accession>
<evidence type="ECO:0000256" key="1">
    <source>
        <dbReference type="ARBA" id="ARBA00004777"/>
    </source>
</evidence>